<dbReference type="GO" id="GO:1990904">
    <property type="term" value="C:ribonucleoprotein complex"/>
    <property type="evidence" value="ECO:0007669"/>
    <property type="project" value="UniProtKB-KW"/>
</dbReference>
<proteinExistence type="inferred from homology"/>
<dbReference type="HAMAP" id="MF_01343_B">
    <property type="entry name" value="Ribosomal_uS15_B"/>
    <property type="match status" value="1"/>
</dbReference>
<feature type="chain" id="PRO_5029509372" evidence="6">
    <location>
        <begin position="19"/>
        <end position="230"/>
    </location>
</feature>
<protein>
    <submittedName>
        <fullName evidence="7">Ribosomal protein S15</fullName>
    </submittedName>
</protein>
<comment type="similarity">
    <text evidence="1 4">Belongs to the universal ribosomal protein uS15 family.</text>
</comment>
<feature type="compositionally biased region" description="Basic and acidic residues" evidence="5">
    <location>
        <begin position="191"/>
        <end position="201"/>
    </location>
</feature>
<dbReference type="GO" id="GO:0005737">
    <property type="term" value="C:cytoplasm"/>
    <property type="evidence" value="ECO:0007669"/>
    <property type="project" value="UniProtKB-ARBA"/>
</dbReference>
<evidence type="ECO:0000256" key="2">
    <source>
        <dbReference type="ARBA" id="ARBA00022980"/>
    </source>
</evidence>
<feature type="region of interest" description="Disordered" evidence="5">
    <location>
        <begin position="189"/>
        <end position="210"/>
    </location>
</feature>
<accession>A0A7J7IEB1</accession>
<feature type="region of interest" description="Disordered" evidence="5">
    <location>
        <begin position="36"/>
        <end position="67"/>
    </location>
</feature>
<dbReference type="SMART" id="SM01387">
    <property type="entry name" value="Ribosomal_S15"/>
    <property type="match status" value="1"/>
</dbReference>
<dbReference type="EMBL" id="VWRR01000014">
    <property type="protein sequence ID" value="KAF6001436.1"/>
    <property type="molecule type" value="Genomic_DNA"/>
</dbReference>
<evidence type="ECO:0000313" key="7">
    <source>
        <dbReference type="EMBL" id="KAF6001436.1"/>
    </source>
</evidence>
<dbReference type="PANTHER" id="PTHR23321">
    <property type="entry name" value="RIBOSOMAL PROTEIN S15, BACTERIAL AND ORGANELLAR"/>
    <property type="match status" value="1"/>
</dbReference>
<evidence type="ECO:0000313" key="8">
    <source>
        <dbReference type="Proteomes" id="UP000530660"/>
    </source>
</evidence>
<sequence length="230" mass="25761">MPTLLLGPLGTLWTRAMALQTGTRLRATALRFVSASSEDTTLSPPSNENSASKDASPSADTSTPTASDLIGVPESLYAQLPETVQRALLAEYAPAENWQKWRERSALKAFQRHELDTGSSEVQIAIMTARIANLTRHLRNHRKDIRTQRSLEYIVAQRRKLLRYLFRTEPERYEETVERLGIRAGSLVDPSTERRARRPGDLRIPTGSKTEPIVARYSDDCPSLVMANSD</sequence>
<dbReference type="PROSITE" id="PS00362">
    <property type="entry name" value="RIBOSOMAL_S15"/>
    <property type="match status" value="1"/>
</dbReference>
<name>A0A7J7IEB1_9RHOD</name>
<keyword evidence="8" id="KW-1185">Reference proteome</keyword>
<dbReference type="Proteomes" id="UP000530660">
    <property type="component" value="Unassembled WGS sequence"/>
</dbReference>
<evidence type="ECO:0000256" key="4">
    <source>
        <dbReference type="RuleBase" id="RU003919"/>
    </source>
</evidence>
<evidence type="ECO:0000256" key="6">
    <source>
        <dbReference type="SAM" id="SignalP"/>
    </source>
</evidence>
<dbReference type="GO" id="GO:0003735">
    <property type="term" value="F:structural constituent of ribosome"/>
    <property type="evidence" value="ECO:0007669"/>
    <property type="project" value="InterPro"/>
</dbReference>
<evidence type="ECO:0000256" key="1">
    <source>
        <dbReference type="ARBA" id="ARBA00008434"/>
    </source>
</evidence>
<evidence type="ECO:0000256" key="3">
    <source>
        <dbReference type="ARBA" id="ARBA00023274"/>
    </source>
</evidence>
<feature type="compositionally biased region" description="Low complexity" evidence="5">
    <location>
        <begin position="54"/>
        <end position="67"/>
    </location>
</feature>
<dbReference type="InterPro" id="IPR005290">
    <property type="entry name" value="Ribosomal_uS15_bac-type"/>
</dbReference>
<dbReference type="Pfam" id="PF00312">
    <property type="entry name" value="Ribosomal_S15"/>
    <property type="match status" value="1"/>
</dbReference>
<dbReference type="SUPFAM" id="SSF47060">
    <property type="entry name" value="S15/NS1 RNA-binding domain"/>
    <property type="match status" value="1"/>
</dbReference>
<dbReference type="InterPro" id="IPR000589">
    <property type="entry name" value="Ribosomal_uS15"/>
</dbReference>
<organism evidence="7 8">
    <name type="scientific">Cyanidiococcus yangmingshanensis</name>
    <dbReference type="NCBI Taxonomy" id="2690220"/>
    <lineage>
        <taxon>Eukaryota</taxon>
        <taxon>Rhodophyta</taxon>
        <taxon>Bangiophyceae</taxon>
        <taxon>Cyanidiales</taxon>
        <taxon>Cyanidiaceae</taxon>
        <taxon>Cyanidiococcus</taxon>
    </lineage>
</organism>
<comment type="caution">
    <text evidence="7">The sequence shown here is derived from an EMBL/GenBank/DDBJ whole genome shotgun (WGS) entry which is preliminary data.</text>
</comment>
<dbReference type="OrthoDB" id="5642at2759"/>
<feature type="compositionally biased region" description="Polar residues" evidence="5">
    <location>
        <begin position="36"/>
        <end position="53"/>
    </location>
</feature>
<dbReference type="CDD" id="cd00353">
    <property type="entry name" value="Ribosomal_S15p_S13e"/>
    <property type="match status" value="1"/>
</dbReference>
<dbReference type="PANTHER" id="PTHR23321:SF26">
    <property type="entry name" value="SMALL RIBOSOMAL SUBUNIT PROTEIN US15M"/>
    <property type="match status" value="1"/>
</dbReference>
<gene>
    <name evidence="7" type="primary">RPS15_1</name>
    <name evidence="7" type="ORF">F1559_001036</name>
</gene>
<dbReference type="GO" id="GO:0005840">
    <property type="term" value="C:ribosome"/>
    <property type="evidence" value="ECO:0007669"/>
    <property type="project" value="UniProtKB-KW"/>
</dbReference>
<dbReference type="Gene3D" id="6.10.250.3130">
    <property type="match status" value="1"/>
</dbReference>
<reference evidence="7 8" key="1">
    <citation type="journal article" date="2020" name="J. Phycol.">
        <title>Comparative genome analysis reveals Cyanidiococcus gen. nov., a new extremophilic red algal genus sister to Cyanidioschyzon (Cyanidioschyzonaceae, Rhodophyta).</title>
        <authorList>
            <person name="Liu S.-L."/>
            <person name="Chiang Y.-R."/>
            <person name="Yoon H.S."/>
            <person name="Fu H.-Y."/>
        </authorList>
    </citation>
    <scope>NUCLEOTIDE SEQUENCE [LARGE SCALE GENOMIC DNA]</scope>
    <source>
        <strain evidence="7 8">THAL066</strain>
    </source>
</reference>
<dbReference type="InterPro" id="IPR009068">
    <property type="entry name" value="uS15_NS1_RNA-bd_sf"/>
</dbReference>
<evidence type="ECO:0000256" key="5">
    <source>
        <dbReference type="SAM" id="MobiDB-lite"/>
    </source>
</evidence>
<keyword evidence="6" id="KW-0732">Signal</keyword>
<keyword evidence="3 4" id="KW-0687">Ribonucleoprotein</keyword>
<dbReference type="NCBIfam" id="TIGR00952">
    <property type="entry name" value="S15_bact"/>
    <property type="match status" value="1"/>
</dbReference>
<keyword evidence="2 4" id="KW-0689">Ribosomal protein</keyword>
<dbReference type="Gene3D" id="1.10.287.10">
    <property type="entry name" value="S15/NS1, RNA-binding"/>
    <property type="match status" value="1"/>
</dbReference>
<dbReference type="AlphaFoldDB" id="A0A7J7IEB1"/>
<feature type="signal peptide" evidence="6">
    <location>
        <begin position="1"/>
        <end position="18"/>
    </location>
</feature>
<dbReference type="GO" id="GO:0006412">
    <property type="term" value="P:translation"/>
    <property type="evidence" value="ECO:0007669"/>
    <property type="project" value="InterPro"/>
</dbReference>